<evidence type="ECO:0000313" key="1">
    <source>
        <dbReference type="EMBL" id="MPC55376.1"/>
    </source>
</evidence>
<dbReference type="Gene3D" id="1.20.58.60">
    <property type="match status" value="1"/>
</dbReference>
<reference evidence="1 2" key="1">
    <citation type="submission" date="2019-05" db="EMBL/GenBank/DDBJ databases">
        <title>Another draft genome of Portunus trituberculatus and its Hox gene families provides insights of decapod evolution.</title>
        <authorList>
            <person name="Jeong J.-H."/>
            <person name="Song I."/>
            <person name="Kim S."/>
            <person name="Choi T."/>
            <person name="Kim D."/>
            <person name="Ryu S."/>
            <person name="Kim W."/>
        </authorList>
    </citation>
    <scope>NUCLEOTIDE SEQUENCE [LARGE SCALE GENOMIC DNA]</scope>
    <source>
        <tissue evidence="1">Muscle</tissue>
    </source>
</reference>
<name>A0A5B7GCT0_PORTR</name>
<dbReference type="AlphaFoldDB" id="A0A5B7GCT0"/>
<accession>A0A5B7GCT0</accession>
<gene>
    <name evidence="1" type="ORF">E2C01_049309</name>
</gene>
<evidence type="ECO:0000313" key="2">
    <source>
        <dbReference type="Proteomes" id="UP000324222"/>
    </source>
</evidence>
<dbReference type="SUPFAM" id="SSF46966">
    <property type="entry name" value="Spectrin repeat"/>
    <property type="match status" value="1"/>
</dbReference>
<proteinExistence type="predicted"/>
<keyword evidence="2" id="KW-1185">Reference proteome</keyword>
<sequence>MKEFFTIKETITDLHEKVEMEAGSITQDQKYFADYLHGVKNFKPWMDSAETVAKTALVKPSKIEDAFALLETVKKFQEGCSENKGKLDAAADSRSHMEKQTKADNEVETLTSRWDTVKKVADDRVTKVRAGEMVEAGLGWIGRGEVGPGRKRLEQSYIQR</sequence>
<organism evidence="1 2">
    <name type="scientific">Portunus trituberculatus</name>
    <name type="common">Swimming crab</name>
    <name type="synonym">Neptunus trituberculatus</name>
    <dbReference type="NCBI Taxonomy" id="210409"/>
    <lineage>
        <taxon>Eukaryota</taxon>
        <taxon>Metazoa</taxon>
        <taxon>Ecdysozoa</taxon>
        <taxon>Arthropoda</taxon>
        <taxon>Crustacea</taxon>
        <taxon>Multicrustacea</taxon>
        <taxon>Malacostraca</taxon>
        <taxon>Eumalacostraca</taxon>
        <taxon>Eucarida</taxon>
        <taxon>Decapoda</taxon>
        <taxon>Pleocyemata</taxon>
        <taxon>Brachyura</taxon>
        <taxon>Eubrachyura</taxon>
        <taxon>Portunoidea</taxon>
        <taxon>Portunidae</taxon>
        <taxon>Portuninae</taxon>
        <taxon>Portunus</taxon>
    </lineage>
</organism>
<dbReference type="Proteomes" id="UP000324222">
    <property type="component" value="Unassembled WGS sequence"/>
</dbReference>
<comment type="caution">
    <text evidence="1">The sequence shown here is derived from an EMBL/GenBank/DDBJ whole genome shotgun (WGS) entry which is preliminary data.</text>
</comment>
<dbReference type="EMBL" id="VSRR010013120">
    <property type="protein sequence ID" value="MPC55376.1"/>
    <property type="molecule type" value="Genomic_DNA"/>
</dbReference>
<protein>
    <submittedName>
        <fullName evidence="1">Uncharacterized protein</fullName>
    </submittedName>
</protein>
<dbReference type="OrthoDB" id="6362196at2759"/>